<gene>
    <name evidence="1" type="ORF">F7R26_000055</name>
</gene>
<accession>A0A643FX97</accession>
<protein>
    <submittedName>
        <fullName evidence="1">Uncharacterized protein</fullName>
    </submittedName>
</protein>
<dbReference type="RefSeq" id="WP_150985339.1">
    <property type="nucleotide sequence ID" value="NZ_CP062803.1"/>
</dbReference>
<evidence type="ECO:0000313" key="1">
    <source>
        <dbReference type="EMBL" id="QOT76552.1"/>
    </source>
</evidence>
<reference evidence="1 2" key="1">
    <citation type="submission" date="2020-10" db="EMBL/GenBank/DDBJ databases">
        <title>Complete genome sequence of Cupriavidus basilensis CCUG 49340T.</title>
        <authorList>
            <person name="Salva-Serra F."/>
            <person name="Donoso R.A."/>
            <person name="Cho K.H."/>
            <person name="Yoo J.A."/>
            <person name="Lee K."/>
            <person name="Yoon S.-H."/>
            <person name="Perez-Pantoja D."/>
            <person name="Moore E.R.B."/>
        </authorList>
    </citation>
    <scope>NUCLEOTIDE SEQUENCE [LARGE SCALE GENOMIC DNA]</scope>
    <source>
        <strain evidence="2">CCUG 49340</strain>
    </source>
</reference>
<evidence type="ECO:0000313" key="2">
    <source>
        <dbReference type="Proteomes" id="UP000397656"/>
    </source>
</evidence>
<dbReference type="AlphaFoldDB" id="A0A643FX97"/>
<dbReference type="EMBL" id="CP062803">
    <property type="protein sequence ID" value="QOT76552.1"/>
    <property type="molecule type" value="Genomic_DNA"/>
</dbReference>
<dbReference type="Proteomes" id="UP000397656">
    <property type="component" value="Chromosome 1"/>
</dbReference>
<organism evidence="1 2">
    <name type="scientific">Cupriavidus basilensis</name>
    <dbReference type="NCBI Taxonomy" id="68895"/>
    <lineage>
        <taxon>Bacteria</taxon>
        <taxon>Pseudomonadati</taxon>
        <taxon>Pseudomonadota</taxon>
        <taxon>Betaproteobacteria</taxon>
        <taxon>Burkholderiales</taxon>
        <taxon>Burkholderiaceae</taxon>
        <taxon>Cupriavidus</taxon>
    </lineage>
</organism>
<dbReference type="GeneID" id="98399269"/>
<name>A0A643FX97_9BURK</name>
<proteinExistence type="predicted"/>
<sequence length="226" mass="25041">MQTKSLNDWQRAFGKSDAKKVVQVLCEAWRELARDSAQTFHGKEKEHALTELLGEYIRTAKAGARLTGNWSYEDRLASIVPSPTGGLKVVKRRRTDIQYFSDRLQPALRLVFEFKKIDHTKTRRDAYTGAEGMERFVTGDYSMGQPVALMAGMLLKSTPDCVPPLRTYLSSTAAQAALGMVADPAGQFVRSPASFSDAAFDTEHKRPTGKAPAHGSIVICHLFLSF</sequence>